<dbReference type="EMBL" id="JAFNEN010000849">
    <property type="protein sequence ID" value="KAG8176788.1"/>
    <property type="molecule type" value="Genomic_DNA"/>
</dbReference>
<comment type="caution">
    <text evidence="3">The sequence shown here is derived from an EMBL/GenBank/DDBJ whole genome shotgun (WGS) entry which is preliminary data.</text>
</comment>
<evidence type="ECO:0000313" key="2">
    <source>
        <dbReference type="EMBL" id="KAG8174958.1"/>
    </source>
</evidence>
<evidence type="ECO:0000313" key="4">
    <source>
        <dbReference type="Proteomes" id="UP000827092"/>
    </source>
</evidence>
<sequence>MSVDYVATCSFMWINKKCLPSKIAFVSVHEPSVVFTVEPDPSTCYFSMQDVLLNMSLPANPFDVKEEPGEAFVVPVWDMDRYIREFHTKYLERQDIWEKGIVGCLDIATYNYLFSLLPLGTVKYLGNTNVSPTLEAQHAAQVLSNNNPGCYEVCEDE</sequence>
<protein>
    <submittedName>
        <fullName evidence="3">Uncharacterized protein</fullName>
    </submittedName>
</protein>
<dbReference type="Proteomes" id="UP000827092">
    <property type="component" value="Unassembled WGS sequence"/>
</dbReference>
<dbReference type="EMBL" id="JAFNEN010001103">
    <property type="protein sequence ID" value="KAG8174958.1"/>
    <property type="molecule type" value="Genomic_DNA"/>
</dbReference>
<dbReference type="AlphaFoldDB" id="A0AAV6TYQ9"/>
<name>A0AAV6TYQ9_9ARAC</name>
<keyword evidence="4" id="KW-1185">Reference proteome</keyword>
<gene>
    <name evidence="2" type="ORF">JTE90_002480</name>
    <name evidence="3" type="ORF">JTE90_003416</name>
    <name evidence="1" type="ORF">JTE90_019200</name>
</gene>
<evidence type="ECO:0000313" key="1">
    <source>
        <dbReference type="EMBL" id="KAG8173296.1"/>
    </source>
</evidence>
<proteinExistence type="predicted"/>
<dbReference type="EMBL" id="JAFNEN010001895">
    <property type="protein sequence ID" value="KAG8173296.1"/>
    <property type="molecule type" value="Genomic_DNA"/>
</dbReference>
<evidence type="ECO:0000313" key="3">
    <source>
        <dbReference type="EMBL" id="KAG8176788.1"/>
    </source>
</evidence>
<reference evidence="3 4" key="1">
    <citation type="journal article" date="2022" name="Nat. Ecol. Evol.">
        <title>A masculinizing supergene underlies an exaggerated male reproductive morph in a spider.</title>
        <authorList>
            <person name="Hendrickx F."/>
            <person name="De Corte Z."/>
            <person name="Sonet G."/>
            <person name="Van Belleghem S.M."/>
            <person name="Kostlbacher S."/>
            <person name="Vangestel C."/>
        </authorList>
    </citation>
    <scope>NUCLEOTIDE SEQUENCE [LARGE SCALE GENOMIC DNA]</scope>
    <source>
        <strain evidence="3">W744_W776</strain>
    </source>
</reference>
<organism evidence="3 4">
    <name type="scientific">Oedothorax gibbosus</name>
    <dbReference type="NCBI Taxonomy" id="931172"/>
    <lineage>
        <taxon>Eukaryota</taxon>
        <taxon>Metazoa</taxon>
        <taxon>Ecdysozoa</taxon>
        <taxon>Arthropoda</taxon>
        <taxon>Chelicerata</taxon>
        <taxon>Arachnida</taxon>
        <taxon>Araneae</taxon>
        <taxon>Araneomorphae</taxon>
        <taxon>Entelegynae</taxon>
        <taxon>Araneoidea</taxon>
        <taxon>Linyphiidae</taxon>
        <taxon>Erigoninae</taxon>
        <taxon>Oedothorax</taxon>
    </lineage>
</organism>
<accession>A0AAV6TYQ9</accession>